<evidence type="ECO:0008006" key="3">
    <source>
        <dbReference type="Google" id="ProtNLM"/>
    </source>
</evidence>
<protein>
    <recommendedName>
        <fullName evidence="3">Ig-like domain-containing protein</fullName>
    </recommendedName>
</protein>
<name>A0AAE4TZ82_9LEPT</name>
<dbReference type="AlphaFoldDB" id="A0AAE4TZ82"/>
<evidence type="ECO:0000313" key="1">
    <source>
        <dbReference type="EMBL" id="MDV6235506.1"/>
    </source>
</evidence>
<evidence type="ECO:0000313" key="2">
    <source>
        <dbReference type="Proteomes" id="UP000232122"/>
    </source>
</evidence>
<reference evidence="1 2" key="1">
    <citation type="journal article" date="2018" name="Microb. Genom.">
        <title>Deciphering the unexplored Leptospira diversity from soils uncovers genomic evolution to virulence.</title>
        <authorList>
            <person name="Thibeaux R."/>
            <person name="Iraola G."/>
            <person name="Ferres I."/>
            <person name="Bierque E."/>
            <person name="Girault D."/>
            <person name="Soupe-Gilbert M.E."/>
            <person name="Picardeau M."/>
            <person name="Goarant C."/>
        </authorList>
    </citation>
    <scope>NUCLEOTIDE SEQUENCE [LARGE SCALE GENOMIC DNA]</scope>
    <source>
        <strain evidence="1 2">ATI7-C-A5</strain>
    </source>
</reference>
<accession>A0AAE4TZ82</accession>
<dbReference type="RefSeq" id="WP_125179536.1">
    <property type="nucleotide sequence ID" value="NZ_NPEF02000008.1"/>
</dbReference>
<keyword evidence="2" id="KW-1185">Reference proteome</keyword>
<organism evidence="1 2">
    <name type="scientific">Leptospira ellisii</name>
    <dbReference type="NCBI Taxonomy" id="2023197"/>
    <lineage>
        <taxon>Bacteria</taxon>
        <taxon>Pseudomonadati</taxon>
        <taxon>Spirochaetota</taxon>
        <taxon>Spirochaetia</taxon>
        <taxon>Leptospirales</taxon>
        <taxon>Leptospiraceae</taxon>
        <taxon>Leptospira</taxon>
    </lineage>
</organism>
<dbReference type="InterPro" id="IPR013783">
    <property type="entry name" value="Ig-like_fold"/>
</dbReference>
<dbReference type="Proteomes" id="UP000232122">
    <property type="component" value="Unassembled WGS sequence"/>
</dbReference>
<gene>
    <name evidence="1" type="ORF">CH379_007695</name>
</gene>
<sequence length="338" mass="37193">MESTLALLGISGTTSGSSCTGKKLNLFTDPMPPESEIPVLQLGESIVLDRSAHALLNAPVWDLALGDEYQGFYIRFKRGLETDSCYEYKPLFPGYHYVKLCSNPTNGEYTCVARGFIKVEGEMNKAPSAAIAQNSHKIFMGQAATLDMSGSTDPEGDTLKFVWRMLDQPSNSVALPPQSEAAVQTFTPDVPGRYVLSGYARDGYENHLRFLDEAKSSTMATVHSRIQGNAAPTIAMDRMPAQPIAGQPIRFDATASTDPEAEVLRLHSWYIAVKRPDGVYEFFDYQEEFGPGELRVGRTLEAGTYLAGVCLFDNVARTSELPEEANSCWEEEFDVIDP</sequence>
<dbReference type="EMBL" id="NPEF02000008">
    <property type="protein sequence ID" value="MDV6235506.1"/>
    <property type="molecule type" value="Genomic_DNA"/>
</dbReference>
<comment type="caution">
    <text evidence="1">The sequence shown here is derived from an EMBL/GenBank/DDBJ whole genome shotgun (WGS) entry which is preliminary data.</text>
</comment>
<dbReference type="Gene3D" id="2.60.40.10">
    <property type="entry name" value="Immunoglobulins"/>
    <property type="match status" value="1"/>
</dbReference>
<proteinExistence type="predicted"/>